<geneLocation type="plasmid" evidence="1">
    <name>unnamed</name>
</geneLocation>
<sequence>MRNDSEKMHGPGSRSVPPPADRFILWGAVDDWSQLQGLDIEIRDGGEFIDRGRVEVVTADGSLLWLQQEGATQRRLVEMQPKLQVQIYR</sequence>
<reference evidence="1" key="1">
    <citation type="submission" date="2024-06" db="EMBL/GenBank/DDBJ databases">
        <title>Biodegradation of dimethachlon by Arthrobacter sp. K5: mechanistic insights and ecological implications.</title>
        <authorList>
            <person name="Hu S."/>
            <person name="Lu P."/>
        </authorList>
    </citation>
    <scope>NUCLEOTIDE SEQUENCE</scope>
    <source>
        <strain evidence="1">K5</strain>
        <plasmid evidence="1">unnamed</plasmid>
    </source>
</reference>
<keyword evidence="1" id="KW-0614">Plasmid</keyword>
<dbReference type="AlphaFoldDB" id="A0AAU8EY61"/>
<protein>
    <submittedName>
        <fullName evidence="1">Uncharacterized protein</fullName>
    </submittedName>
</protein>
<gene>
    <name evidence="1" type="ORF">ABRP34_23105</name>
</gene>
<name>A0AAU8EY61_9MICC</name>
<organism evidence="1">
    <name type="scientific">Arthrobacter sp. K5</name>
    <dbReference type="NCBI Taxonomy" id="2839623"/>
    <lineage>
        <taxon>Bacteria</taxon>
        <taxon>Bacillati</taxon>
        <taxon>Actinomycetota</taxon>
        <taxon>Actinomycetes</taxon>
        <taxon>Micrococcales</taxon>
        <taxon>Micrococcaceae</taxon>
        <taxon>Arthrobacter</taxon>
    </lineage>
</organism>
<accession>A0AAU8EY61</accession>
<dbReference type="EMBL" id="CP159280">
    <property type="protein sequence ID" value="XCH13745.1"/>
    <property type="molecule type" value="Genomic_DNA"/>
</dbReference>
<evidence type="ECO:0000313" key="1">
    <source>
        <dbReference type="EMBL" id="XCH13745.1"/>
    </source>
</evidence>
<dbReference type="RefSeq" id="WP_353713453.1">
    <property type="nucleotide sequence ID" value="NZ_CP159280.1"/>
</dbReference>
<proteinExistence type="predicted"/>